<dbReference type="eggNOG" id="ENOG5031NYE">
    <property type="taxonomic scope" value="Bacteria"/>
</dbReference>
<feature type="region of interest" description="Disordered" evidence="1">
    <location>
        <begin position="40"/>
        <end position="61"/>
    </location>
</feature>
<evidence type="ECO:0000256" key="2">
    <source>
        <dbReference type="SAM" id="SignalP"/>
    </source>
</evidence>
<proteinExistence type="predicted"/>
<dbReference type="AlphaFoldDB" id="A0A090RM38"/>
<dbReference type="EMBL" id="BBMN01000027">
    <property type="protein sequence ID" value="GAL08532.1"/>
    <property type="molecule type" value="Genomic_DNA"/>
</dbReference>
<comment type="caution">
    <text evidence="3">The sequence shown here is derived from an EMBL/GenBank/DDBJ whole genome shotgun (WGS) entry which is preliminary data.</text>
</comment>
<feature type="chain" id="PRO_5001864235" description="Lipoprotein" evidence="2">
    <location>
        <begin position="19"/>
        <end position="61"/>
    </location>
</feature>
<reference evidence="3 4" key="1">
    <citation type="journal article" date="2014" name="Genome Announc.">
        <title>Draft Genome Sequences of Two Vibrionaceae Species, Vibrio ponticus C121 and Photobacterium aphoticum C119, Isolated as Coral Reef Microbiota.</title>
        <authorList>
            <person name="Al-saari N."/>
            <person name="Meirelles P.M."/>
            <person name="Mino S."/>
            <person name="Suda W."/>
            <person name="Oshima K."/>
            <person name="Hattori M."/>
            <person name="Ohkuma M."/>
            <person name="Thompson F.L."/>
            <person name="Gomez-Gil B."/>
            <person name="Sawabe T."/>
            <person name="Sawabe T."/>
        </authorList>
    </citation>
    <scope>NUCLEOTIDE SEQUENCE [LARGE SCALE GENOMIC DNA]</scope>
    <source>
        <strain evidence="3 4">JCM 19237</strain>
    </source>
</reference>
<evidence type="ECO:0000256" key="1">
    <source>
        <dbReference type="SAM" id="MobiDB-lite"/>
    </source>
</evidence>
<evidence type="ECO:0000313" key="4">
    <source>
        <dbReference type="Proteomes" id="UP000029227"/>
    </source>
</evidence>
<name>A0A090RM38_9GAMM</name>
<dbReference type="Proteomes" id="UP000029227">
    <property type="component" value="Unassembled WGS sequence"/>
</dbReference>
<organism evidence="3 4">
    <name type="scientific">Photobacterium aphoticum</name>
    <dbReference type="NCBI Taxonomy" id="754436"/>
    <lineage>
        <taxon>Bacteria</taxon>
        <taxon>Pseudomonadati</taxon>
        <taxon>Pseudomonadota</taxon>
        <taxon>Gammaproteobacteria</taxon>
        <taxon>Vibrionales</taxon>
        <taxon>Vibrionaceae</taxon>
        <taxon>Photobacterium</taxon>
    </lineage>
</organism>
<feature type="signal peptide" evidence="2">
    <location>
        <begin position="1"/>
        <end position="18"/>
    </location>
</feature>
<accession>A0A090RM38</accession>
<sequence length="61" mass="6676">MKKSIIFFTLLSALFLNGCQLTHIEGELDGVNIKASTKDNDHHDHGYGNFCPPGQAKKGNC</sequence>
<protein>
    <recommendedName>
        <fullName evidence="5">Lipoprotein</fullName>
    </recommendedName>
</protein>
<evidence type="ECO:0000313" key="3">
    <source>
        <dbReference type="EMBL" id="GAL08532.1"/>
    </source>
</evidence>
<keyword evidence="2" id="KW-0732">Signal</keyword>
<gene>
    <name evidence="3" type="ORF">JCM19237_785</name>
</gene>
<evidence type="ECO:0008006" key="5">
    <source>
        <dbReference type="Google" id="ProtNLM"/>
    </source>
</evidence>